<dbReference type="SUPFAM" id="SSF53474">
    <property type="entry name" value="alpha/beta-Hydrolases"/>
    <property type="match status" value="1"/>
</dbReference>
<name>A0A4Q7ZAE2_9GAMM</name>
<keyword evidence="2" id="KW-1185">Reference proteome</keyword>
<gene>
    <name evidence="1" type="ORF">EV700_0493</name>
</gene>
<dbReference type="AlphaFoldDB" id="A0A4Q7ZAE2"/>
<dbReference type="EMBL" id="SHKX01000010">
    <property type="protein sequence ID" value="RZU47530.1"/>
    <property type="molecule type" value="Genomic_DNA"/>
</dbReference>
<dbReference type="Proteomes" id="UP000292423">
    <property type="component" value="Unassembled WGS sequence"/>
</dbReference>
<dbReference type="PROSITE" id="PS51257">
    <property type="entry name" value="PROKAR_LIPOPROTEIN"/>
    <property type="match status" value="1"/>
</dbReference>
<accession>A0A4Q7ZAE2</accession>
<reference evidence="1 2" key="1">
    <citation type="submission" date="2019-02" db="EMBL/GenBank/DDBJ databases">
        <title>Genomic Encyclopedia of Type Strains, Phase IV (KMG-IV): sequencing the most valuable type-strain genomes for metagenomic binning, comparative biology and taxonomic classification.</title>
        <authorList>
            <person name="Goeker M."/>
        </authorList>
    </citation>
    <scope>NUCLEOTIDE SEQUENCE [LARGE SCALE GENOMIC DNA]</scope>
    <source>
        <strain evidence="1 2">DSM 105135</strain>
    </source>
</reference>
<protein>
    <recommendedName>
        <fullName evidence="3">Virulence factor lipase-like protein</fullName>
    </recommendedName>
</protein>
<comment type="caution">
    <text evidence="1">The sequence shown here is derived from an EMBL/GenBank/DDBJ whole genome shotgun (WGS) entry which is preliminary data.</text>
</comment>
<sequence>MMRTTRLSAAVLSVALLLTGCFEDKESQSGSVDVMAGFDPLPLGTNPTVIPFPFDGLFAGAATPTLNIPGAATNPLVAQINQLDGFSTTASGFIDVFGFLDMDTVAANLVIVNLSTGVILKAGEDFTVQSATVPDKTGEEINRQRTRILIEPLKPLAPSTTYLVGLKKGVRTRDGGMLYPSPMFKILSSSTKVADQTDPLLAQYTDPVKLAQLEGLRSQIIQPSVALLATFGHVAADDLVLAYRFTTESTTKSLDRLAATASAQLIAAMPTGMTTHDVQAALPATADIYAGYTKVPFYLKTAGGDTHSTLPLTSFWAADATQPDVAAKHLSLIPCGAYAAGANIGGGVIGAPSASTTACFPVPVKQSDETIPMLVTVPNAASLHTKPAGGWPVVIFQHGITRNRTDLLAVAPALAAAGMVGVSIDLPLHGVAATGAESAFRIPGVGERTFDLDLVNNTTGAPGPDGLADGSGTHFINLSSPITSRDNLRQGAADLLTLRKSLANLDLDGDNVPDIDMSQVRFAAISLGGIVGGVFLGADKGASQTVGAAALYVPGGAIAKLLDGSRSYGPIISRGLGAAGVKEGTDDYETFMRLAQTLVDSGDPVNYAAAASAAHPTLLTEVLGDTVVPNSVMVGPAGAAQDLVAQSSFMAGTDPYGRTLGLTPDATKLNGTPTPRAILNAGGLHTWLQFSVGKHGSLLDPTHPDPAASAADKAAFQAVTLEMQREMVSFLKSNGTCLLIGDGSTCAAP</sequence>
<evidence type="ECO:0000313" key="1">
    <source>
        <dbReference type="EMBL" id="RZU47530.1"/>
    </source>
</evidence>
<proteinExistence type="predicted"/>
<dbReference type="RefSeq" id="WP_207224549.1">
    <property type="nucleotide sequence ID" value="NZ_SHKX01000010.1"/>
</dbReference>
<evidence type="ECO:0008006" key="3">
    <source>
        <dbReference type="Google" id="ProtNLM"/>
    </source>
</evidence>
<dbReference type="Gene3D" id="3.40.50.1820">
    <property type="entry name" value="alpha/beta hydrolase"/>
    <property type="match status" value="1"/>
</dbReference>
<evidence type="ECO:0000313" key="2">
    <source>
        <dbReference type="Proteomes" id="UP000292423"/>
    </source>
</evidence>
<organism evidence="1 2">
    <name type="scientific">Fluviicoccus keumensis</name>
    <dbReference type="NCBI Taxonomy" id="1435465"/>
    <lineage>
        <taxon>Bacteria</taxon>
        <taxon>Pseudomonadati</taxon>
        <taxon>Pseudomonadota</taxon>
        <taxon>Gammaproteobacteria</taxon>
        <taxon>Moraxellales</taxon>
        <taxon>Moraxellaceae</taxon>
        <taxon>Fluviicoccus</taxon>
    </lineage>
</organism>
<dbReference type="InterPro" id="IPR029058">
    <property type="entry name" value="AB_hydrolase_fold"/>
</dbReference>